<evidence type="ECO:0000313" key="2">
    <source>
        <dbReference type="EMBL" id="KPM48800.1"/>
    </source>
</evidence>
<dbReference type="AlphaFoldDB" id="A0A0P7BNJ3"/>
<name>A0A0P7BNJ3_9BACT</name>
<accession>A0A0P7BNJ3</accession>
<feature type="domain" description="DUF306" evidence="1">
    <location>
        <begin position="54"/>
        <end position="139"/>
    </location>
</feature>
<dbReference type="InterPro" id="IPR005184">
    <property type="entry name" value="DUF306_Meta_HslJ"/>
</dbReference>
<comment type="caution">
    <text evidence="2">The sequence shown here is derived from an EMBL/GenBank/DDBJ whole genome shotgun (WGS) entry which is preliminary data.</text>
</comment>
<dbReference type="STRING" id="1605367.AFM12_09495"/>
<evidence type="ECO:0000313" key="3">
    <source>
        <dbReference type="Proteomes" id="UP000050454"/>
    </source>
</evidence>
<dbReference type="EMBL" id="LGTQ01000006">
    <property type="protein sequence ID" value="KPM48800.1"/>
    <property type="molecule type" value="Genomic_DNA"/>
</dbReference>
<dbReference type="Pfam" id="PF03724">
    <property type="entry name" value="META"/>
    <property type="match status" value="1"/>
</dbReference>
<proteinExistence type="predicted"/>
<dbReference type="Proteomes" id="UP000050454">
    <property type="component" value="Unassembled WGS sequence"/>
</dbReference>
<evidence type="ECO:0000259" key="1">
    <source>
        <dbReference type="Pfam" id="PF03724"/>
    </source>
</evidence>
<keyword evidence="3" id="KW-1185">Reference proteome</keyword>
<dbReference type="InterPro" id="IPR038670">
    <property type="entry name" value="HslJ-like_sf"/>
</dbReference>
<reference evidence="2 3" key="1">
    <citation type="submission" date="2015-07" db="EMBL/GenBank/DDBJ databases">
        <title>The draft genome sequence of Leadbetterella sp. JN14-9.</title>
        <authorList>
            <person name="Liu Y."/>
            <person name="Du J."/>
            <person name="Shao Z."/>
        </authorList>
    </citation>
    <scope>NUCLEOTIDE SEQUENCE [LARGE SCALE GENOMIC DNA]</scope>
    <source>
        <strain evidence="2 3">JN14-9</strain>
    </source>
</reference>
<gene>
    <name evidence="2" type="ORF">AFM12_09495</name>
</gene>
<dbReference type="OrthoDB" id="953642at2"/>
<protein>
    <recommendedName>
        <fullName evidence="1">DUF306 domain-containing protein</fullName>
    </recommendedName>
</protein>
<dbReference type="Gene3D" id="2.40.128.270">
    <property type="match status" value="1"/>
</dbReference>
<dbReference type="RefSeq" id="WP_055147159.1">
    <property type="nucleotide sequence ID" value="NZ_JXSZ01000006.1"/>
</dbReference>
<sequence>MSKILFLFGLLFLTQTCDNVTANKLNDIEGEWVLQKVFLSDAYDSPCGWEAGDHESITLNISSEGGKFSFNGNSAVNSYFGSFEVLSFDSESNNGTLKVGPIGSTKKAGSEPLMNCESRYFSYLETAGDIGLFEENELRIGNFKTPDSHPRDGGTYLIFERK</sequence>
<organism evidence="2 3">
    <name type="scientific">Jiulongibacter sediminis</name>
    <dbReference type="NCBI Taxonomy" id="1605367"/>
    <lineage>
        <taxon>Bacteria</taxon>
        <taxon>Pseudomonadati</taxon>
        <taxon>Bacteroidota</taxon>
        <taxon>Cytophagia</taxon>
        <taxon>Cytophagales</taxon>
        <taxon>Leadbetterellaceae</taxon>
        <taxon>Jiulongibacter</taxon>
    </lineage>
</organism>